<keyword evidence="8" id="KW-1185">Reference proteome</keyword>
<comment type="caution">
    <text evidence="7">The sequence shown here is derived from an EMBL/GenBank/DDBJ whole genome shotgun (WGS) entry which is preliminary data.</text>
</comment>
<name>A0A392MQL1_9FABA</name>
<dbReference type="GO" id="GO:0016020">
    <property type="term" value="C:membrane"/>
    <property type="evidence" value="ECO:0007669"/>
    <property type="project" value="UniProtKB-SubCell"/>
</dbReference>
<dbReference type="AlphaFoldDB" id="A0A392MQL1"/>
<feature type="non-terminal residue" evidence="7">
    <location>
        <position position="232"/>
    </location>
</feature>
<feature type="domain" description="Malectin-like" evidence="6">
    <location>
        <begin position="2"/>
        <end position="150"/>
    </location>
</feature>
<evidence type="ECO:0000313" key="8">
    <source>
        <dbReference type="Proteomes" id="UP000265520"/>
    </source>
</evidence>
<accession>A0A392MQL1</accession>
<gene>
    <name evidence="7" type="ORF">A2U01_0010748</name>
</gene>
<sequence length="232" mass="26651">MYRYKDDIYDRIWLPYESSDWRQLSTSLNNDELDKNDYKVPAIVLRTAVTPVNASAPLQFNLDADSINDKYYLYMHFNEVEKLAGNETRSFNIALNGHFWFGPMIPIYQKAKVIFTSTSMTGYKRYLFSFSKTENTTFPPIINAIEVYKVKDFSQSETQQDDVDAVTIIKNAYGVARNWQGDPCAPAKYMWEGLNCSFDGLNPPRITSLNLSSSGLTGQIHYSLSKLTMLQY</sequence>
<evidence type="ECO:0000256" key="1">
    <source>
        <dbReference type="ARBA" id="ARBA00004167"/>
    </source>
</evidence>
<keyword evidence="7" id="KW-0675">Receptor</keyword>
<proteinExistence type="predicted"/>
<dbReference type="Gene3D" id="3.80.10.10">
    <property type="entry name" value="Ribonuclease Inhibitor"/>
    <property type="match status" value="1"/>
</dbReference>
<keyword evidence="5" id="KW-0472">Membrane</keyword>
<dbReference type="Pfam" id="PF12819">
    <property type="entry name" value="Malectin_like"/>
    <property type="match status" value="1"/>
</dbReference>
<dbReference type="InterPro" id="IPR024788">
    <property type="entry name" value="Malectin-like_Carb-bd_dom"/>
</dbReference>
<organism evidence="7 8">
    <name type="scientific">Trifolium medium</name>
    <dbReference type="NCBI Taxonomy" id="97028"/>
    <lineage>
        <taxon>Eukaryota</taxon>
        <taxon>Viridiplantae</taxon>
        <taxon>Streptophyta</taxon>
        <taxon>Embryophyta</taxon>
        <taxon>Tracheophyta</taxon>
        <taxon>Spermatophyta</taxon>
        <taxon>Magnoliopsida</taxon>
        <taxon>eudicotyledons</taxon>
        <taxon>Gunneridae</taxon>
        <taxon>Pentapetalae</taxon>
        <taxon>rosids</taxon>
        <taxon>fabids</taxon>
        <taxon>Fabales</taxon>
        <taxon>Fabaceae</taxon>
        <taxon>Papilionoideae</taxon>
        <taxon>50 kb inversion clade</taxon>
        <taxon>NPAAA clade</taxon>
        <taxon>Hologalegina</taxon>
        <taxon>IRL clade</taxon>
        <taxon>Trifolieae</taxon>
        <taxon>Trifolium</taxon>
    </lineage>
</organism>
<keyword evidence="4" id="KW-1133">Transmembrane helix</keyword>
<dbReference type="GO" id="GO:0016301">
    <property type="term" value="F:kinase activity"/>
    <property type="evidence" value="ECO:0007669"/>
    <property type="project" value="UniProtKB-KW"/>
</dbReference>
<keyword evidence="7" id="KW-0808">Transferase</keyword>
<dbReference type="EMBL" id="LXQA010017035">
    <property type="protein sequence ID" value="MCH89846.1"/>
    <property type="molecule type" value="Genomic_DNA"/>
</dbReference>
<dbReference type="PANTHER" id="PTHR45631:SF202">
    <property type="entry name" value="SENESCENCE-INDUCED RECEPTOR-LIKE SERINE_THREONINE-PROTEIN KINASE"/>
    <property type="match status" value="1"/>
</dbReference>
<evidence type="ECO:0000256" key="3">
    <source>
        <dbReference type="ARBA" id="ARBA00022729"/>
    </source>
</evidence>
<keyword evidence="2" id="KW-0812">Transmembrane</keyword>
<evidence type="ECO:0000256" key="5">
    <source>
        <dbReference type="ARBA" id="ARBA00023136"/>
    </source>
</evidence>
<comment type="subcellular location">
    <subcellularLocation>
        <location evidence="1">Membrane</location>
        <topology evidence="1">Single-pass membrane protein</topology>
    </subcellularLocation>
</comment>
<dbReference type="Proteomes" id="UP000265520">
    <property type="component" value="Unassembled WGS sequence"/>
</dbReference>
<evidence type="ECO:0000256" key="4">
    <source>
        <dbReference type="ARBA" id="ARBA00022989"/>
    </source>
</evidence>
<reference evidence="7 8" key="1">
    <citation type="journal article" date="2018" name="Front. Plant Sci.">
        <title>Red Clover (Trifolium pratense) and Zigzag Clover (T. medium) - A Picture of Genomic Similarities and Differences.</title>
        <authorList>
            <person name="Dluhosova J."/>
            <person name="Istvanek J."/>
            <person name="Nedelnik J."/>
            <person name="Repkova J."/>
        </authorList>
    </citation>
    <scope>NUCLEOTIDE SEQUENCE [LARGE SCALE GENOMIC DNA]</scope>
    <source>
        <strain evidence="8">cv. 10/8</strain>
        <tissue evidence="7">Leaf</tissue>
    </source>
</reference>
<evidence type="ECO:0000256" key="2">
    <source>
        <dbReference type="ARBA" id="ARBA00022692"/>
    </source>
</evidence>
<evidence type="ECO:0000259" key="6">
    <source>
        <dbReference type="Pfam" id="PF12819"/>
    </source>
</evidence>
<keyword evidence="7" id="KW-0418">Kinase</keyword>
<evidence type="ECO:0000313" key="7">
    <source>
        <dbReference type="EMBL" id="MCH89846.1"/>
    </source>
</evidence>
<dbReference type="InterPro" id="IPR032675">
    <property type="entry name" value="LRR_dom_sf"/>
</dbReference>
<keyword evidence="3" id="KW-0732">Signal</keyword>
<dbReference type="PANTHER" id="PTHR45631">
    <property type="entry name" value="OS07G0107800 PROTEIN-RELATED"/>
    <property type="match status" value="1"/>
</dbReference>
<protein>
    <submittedName>
        <fullName evidence="7">Receptor-like protein kinase</fullName>
    </submittedName>
</protein>